<dbReference type="PANTHER" id="PTHR43072:SF8">
    <property type="entry name" value="ACYLTRANSFERASE FABY-RELATED"/>
    <property type="match status" value="1"/>
</dbReference>
<dbReference type="Proteomes" id="UP001595756">
    <property type="component" value="Unassembled WGS sequence"/>
</dbReference>
<dbReference type="RefSeq" id="WP_376813216.1">
    <property type="nucleotide sequence ID" value="NZ_JBHSDY010000006.1"/>
</dbReference>
<dbReference type="PROSITE" id="PS51186">
    <property type="entry name" value="GNAT"/>
    <property type="match status" value="1"/>
</dbReference>
<organism evidence="2 3">
    <name type="scientific">Castellaniella hirudinis</name>
    <dbReference type="NCBI Taxonomy" id="1144617"/>
    <lineage>
        <taxon>Bacteria</taxon>
        <taxon>Pseudomonadati</taxon>
        <taxon>Pseudomonadota</taxon>
        <taxon>Betaproteobacteria</taxon>
        <taxon>Burkholderiales</taxon>
        <taxon>Alcaligenaceae</taxon>
        <taxon>Castellaniella</taxon>
    </lineage>
</organism>
<dbReference type="Gene3D" id="3.40.630.30">
    <property type="match status" value="1"/>
</dbReference>
<dbReference type="CDD" id="cd04301">
    <property type="entry name" value="NAT_SF"/>
    <property type="match status" value="1"/>
</dbReference>
<dbReference type="InterPro" id="IPR000182">
    <property type="entry name" value="GNAT_dom"/>
</dbReference>
<dbReference type="EMBL" id="JBHSDY010000006">
    <property type="protein sequence ID" value="MFC4298667.1"/>
    <property type="molecule type" value="Genomic_DNA"/>
</dbReference>
<dbReference type="InterPro" id="IPR016181">
    <property type="entry name" value="Acyl_CoA_acyltransferase"/>
</dbReference>
<accession>A0ABV8S0I5</accession>
<dbReference type="SUPFAM" id="SSF55729">
    <property type="entry name" value="Acyl-CoA N-acyltransferases (Nat)"/>
    <property type="match status" value="1"/>
</dbReference>
<protein>
    <submittedName>
        <fullName evidence="2">GNAT family N-acetyltransferase</fullName>
        <ecNumber evidence="2">2.3.-.-</ecNumber>
    </submittedName>
</protein>
<keyword evidence="2" id="KW-0012">Acyltransferase</keyword>
<sequence>MLDLNASGPSGGIEVRDATPEDVVAIQRIYAHHVLSGIATFEDTPPSVDEMADRRAAVLDSGLPYLVAEVSGKVVGYSCATAYRPRPAYQYTIENSVYVEDGMDGKGVGSTLLRALIARCEQGPWRQMVAVIGDRANTSSIILHQNCGFRHVGILTGVGFKLGQWVDTVLMQRALSGGTETLPTVGRSETDAA</sequence>
<keyword evidence="2" id="KW-0808">Transferase</keyword>
<evidence type="ECO:0000313" key="3">
    <source>
        <dbReference type="Proteomes" id="UP001595756"/>
    </source>
</evidence>
<gene>
    <name evidence="2" type="ORF">ACFO0J_11495</name>
</gene>
<dbReference type="PANTHER" id="PTHR43072">
    <property type="entry name" value="N-ACETYLTRANSFERASE"/>
    <property type="match status" value="1"/>
</dbReference>
<reference evidence="3" key="1">
    <citation type="journal article" date="2019" name="Int. J. Syst. Evol. Microbiol.">
        <title>The Global Catalogue of Microorganisms (GCM) 10K type strain sequencing project: providing services to taxonomists for standard genome sequencing and annotation.</title>
        <authorList>
            <consortium name="The Broad Institute Genomics Platform"/>
            <consortium name="The Broad Institute Genome Sequencing Center for Infectious Disease"/>
            <person name="Wu L."/>
            <person name="Ma J."/>
        </authorList>
    </citation>
    <scope>NUCLEOTIDE SEQUENCE [LARGE SCALE GENOMIC DNA]</scope>
    <source>
        <strain evidence="3">CGMCC 1.19029</strain>
    </source>
</reference>
<name>A0ABV8S0I5_9BURK</name>
<dbReference type="Pfam" id="PF13420">
    <property type="entry name" value="Acetyltransf_4"/>
    <property type="match status" value="1"/>
</dbReference>
<dbReference type="EC" id="2.3.-.-" evidence="2"/>
<proteinExistence type="predicted"/>
<evidence type="ECO:0000313" key="2">
    <source>
        <dbReference type="EMBL" id="MFC4298667.1"/>
    </source>
</evidence>
<evidence type="ECO:0000259" key="1">
    <source>
        <dbReference type="PROSITE" id="PS51186"/>
    </source>
</evidence>
<dbReference type="GO" id="GO:0016746">
    <property type="term" value="F:acyltransferase activity"/>
    <property type="evidence" value="ECO:0007669"/>
    <property type="project" value="UniProtKB-KW"/>
</dbReference>
<feature type="domain" description="N-acetyltransferase" evidence="1">
    <location>
        <begin position="13"/>
        <end position="176"/>
    </location>
</feature>
<keyword evidence="3" id="KW-1185">Reference proteome</keyword>
<comment type="caution">
    <text evidence="2">The sequence shown here is derived from an EMBL/GenBank/DDBJ whole genome shotgun (WGS) entry which is preliminary data.</text>
</comment>